<evidence type="ECO:0008006" key="3">
    <source>
        <dbReference type="Google" id="ProtNLM"/>
    </source>
</evidence>
<evidence type="ECO:0000313" key="1">
    <source>
        <dbReference type="EMBL" id="UOE32654.1"/>
    </source>
</evidence>
<dbReference type="Proteomes" id="UP000831390">
    <property type="component" value="Chromosome"/>
</dbReference>
<organism evidence="1 2">
    <name type="scientific">Hymenobacter monticola</name>
    <dbReference type="NCBI Taxonomy" id="1705399"/>
    <lineage>
        <taxon>Bacteria</taxon>
        <taxon>Pseudomonadati</taxon>
        <taxon>Bacteroidota</taxon>
        <taxon>Cytophagia</taxon>
        <taxon>Cytophagales</taxon>
        <taxon>Hymenobacteraceae</taxon>
        <taxon>Hymenobacter</taxon>
    </lineage>
</organism>
<gene>
    <name evidence="1" type="ORF">MTP16_16130</name>
</gene>
<dbReference type="EMBL" id="CP094534">
    <property type="protein sequence ID" value="UOE32654.1"/>
    <property type="molecule type" value="Genomic_DNA"/>
</dbReference>
<name>A0ABY4B1J1_9BACT</name>
<sequence length="123" mass="13953">MNPEPTQEFFCTAIGNIVAERPYGPGGEEIRTGTKHFRPGAKVYIIDWFPGTCSDVVVIGHHRKSNRPIKAIIKAKYIENLRVKNCYSLAAVRLIKEHQAIQPAPELTQEFAETLCQVLPHWR</sequence>
<keyword evidence="2" id="KW-1185">Reference proteome</keyword>
<accession>A0ABY4B1J1</accession>
<evidence type="ECO:0000313" key="2">
    <source>
        <dbReference type="Proteomes" id="UP000831390"/>
    </source>
</evidence>
<proteinExistence type="predicted"/>
<dbReference type="RefSeq" id="WP_243511609.1">
    <property type="nucleotide sequence ID" value="NZ_CP094534.1"/>
</dbReference>
<protein>
    <recommendedName>
        <fullName evidence="3">ASCH domain-containing protein</fullName>
    </recommendedName>
</protein>
<reference evidence="1 2" key="1">
    <citation type="submission" date="2022-03" db="EMBL/GenBank/DDBJ databases">
        <title>Hymenobactersp. isolated from the air.</title>
        <authorList>
            <person name="Won M."/>
            <person name="Kwon S.-W."/>
        </authorList>
    </citation>
    <scope>NUCLEOTIDE SEQUENCE [LARGE SCALE GENOMIC DNA]</scope>
    <source>
        <strain evidence="1 2">KACC 22596</strain>
    </source>
</reference>